<gene>
    <name evidence="2" type="ORF">IGS73_08785</name>
    <name evidence="3" type="ORF">SAMN06296429_11081</name>
</gene>
<dbReference type="Proteomes" id="UP000192634">
    <property type="component" value="Unassembled WGS sequence"/>
</dbReference>
<protein>
    <submittedName>
        <fullName evidence="2">DUF4345 family protein</fullName>
    </submittedName>
</protein>
<feature type="transmembrane region" description="Helical" evidence="1">
    <location>
        <begin position="92"/>
        <end position="113"/>
    </location>
</feature>
<dbReference type="Proteomes" id="UP000593998">
    <property type="component" value="Chromosome"/>
</dbReference>
<evidence type="ECO:0000313" key="4">
    <source>
        <dbReference type="Proteomes" id="UP000192634"/>
    </source>
</evidence>
<evidence type="ECO:0000256" key="1">
    <source>
        <dbReference type="SAM" id="Phobius"/>
    </source>
</evidence>
<sequence>MSSPEIPVGGGSVRDLGPLGRLTVTVVLVISALLFGYIAVNAIFNPNAAHNAGWLELNAHSQNEFIANYGGMHVAFSAISIAGLFRDSLKPVALWMLGLVCGGLLAGRLWSLVVDGNPGGFAIALIILEAVAAGFAFGLLWAMKRASSSRASGARSEVGAH</sequence>
<dbReference type="RefSeq" id="WP_159451208.1">
    <property type="nucleotide sequence ID" value="NZ_CP062789.1"/>
</dbReference>
<feature type="transmembrane region" description="Helical" evidence="1">
    <location>
        <begin position="22"/>
        <end position="45"/>
    </location>
</feature>
<dbReference type="OrthoDB" id="8962335at2"/>
<dbReference type="AlphaFoldDB" id="A0A1W2C812"/>
<keyword evidence="1" id="KW-0472">Membrane</keyword>
<keyword evidence="1" id="KW-0812">Transmembrane</keyword>
<accession>A0A1W2C812</accession>
<feature type="transmembrane region" description="Helical" evidence="1">
    <location>
        <begin position="119"/>
        <end position="142"/>
    </location>
</feature>
<evidence type="ECO:0000313" key="2">
    <source>
        <dbReference type="EMBL" id="QOK24398.1"/>
    </source>
</evidence>
<reference evidence="3 4" key="1">
    <citation type="submission" date="2017-04" db="EMBL/GenBank/DDBJ databases">
        <authorList>
            <person name="Afonso C.L."/>
            <person name="Miller P.J."/>
            <person name="Scott M.A."/>
            <person name="Spackman E."/>
            <person name="Goraichik I."/>
            <person name="Dimitrov K.M."/>
            <person name="Suarez D.L."/>
            <person name="Swayne D.E."/>
        </authorList>
    </citation>
    <scope>NUCLEOTIDE SEQUENCE [LARGE SCALE GENOMIC DNA]</scope>
    <source>
        <strain evidence="3 4">CGMCC 1.12511</strain>
    </source>
</reference>
<dbReference type="InterPro" id="IPR025597">
    <property type="entry name" value="DUF4345"/>
</dbReference>
<dbReference type="EMBL" id="CP062789">
    <property type="protein sequence ID" value="QOK24398.1"/>
    <property type="molecule type" value="Genomic_DNA"/>
</dbReference>
<proteinExistence type="predicted"/>
<organism evidence="3 4">
    <name type="scientific">Janibacter indicus</name>
    <dbReference type="NCBI Taxonomy" id="857417"/>
    <lineage>
        <taxon>Bacteria</taxon>
        <taxon>Bacillati</taxon>
        <taxon>Actinomycetota</taxon>
        <taxon>Actinomycetes</taxon>
        <taxon>Micrococcales</taxon>
        <taxon>Intrasporangiaceae</taxon>
        <taxon>Janibacter</taxon>
    </lineage>
</organism>
<reference evidence="2 5" key="2">
    <citation type="submission" date="2020-10" db="EMBL/GenBank/DDBJ databases">
        <title>Janibacter indicus TT2 genome sequence.</title>
        <authorList>
            <person name="Lee K."/>
            <person name="Ganzorig M."/>
        </authorList>
    </citation>
    <scope>NUCLEOTIDE SEQUENCE [LARGE SCALE GENOMIC DNA]</scope>
    <source>
        <strain evidence="2 5">TT2</strain>
    </source>
</reference>
<keyword evidence="1" id="KW-1133">Transmembrane helix</keyword>
<dbReference type="Pfam" id="PF14248">
    <property type="entry name" value="DUF4345"/>
    <property type="match status" value="1"/>
</dbReference>
<dbReference type="EMBL" id="FWXN01000010">
    <property type="protein sequence ID" value="SMC80828.1"/>
    <property type="molecule type" value="Genomic_DNA"/>
</dbReference>
<feature type="transmembrane region" description="Helical" evidence="1">
    <location>
        <begin position="65"/>
        <end position="85"/>
    </location>
</feature>
<evidence type="ECO:0000313" key="3">
    <source>
        <dbReference type="EMBL" id="SMC80828.1"/>
    </source>
</evidence>
<evidence type="ECO:0000313" key="5">
    <source>
        <dbReference type="Proteomes" id="UP000593998"/>
    </source>
</evidence>
<name>A0A1W2C812_9MICO</name>